<dbReference type="InterPro" id="IPR013320">
    <property type="entry name" value="ConA-like_dom_sf"/>
</dbReference>
<dbReference type="InterPro" id="IPR050546">
    <property type="entry name" value="Glycosyl_Hydrlase_16"/>
</dbReference>
<keyword evidence="4" id="KW-1185">Reference proteome</keyword>
<comment type="caution">
    <text evidence="3">The sequence shown here is derived from an EMBL/GenBank/DDBJ whole genome shotgun (WGS) entry which is preliminary data.</text>
</comment>
<dbReference type="Gene3D" id="2.60.120.200">
    <property type="match status" value="1"/>
</dbReference>
<name>A0A917N0M2_9SPHI</name>
<dbReference type="EMBL" id="BMDO01000002">
    <property type="protein sequence ID" value="GGI50000.1"/>
    <property type="molecule type" value="Genomic_DNA"/>
</dbReference>
<dbReference type="CDD" id="cd08023">
    <property type="entry name" value="GH16_laminarinase_like"/>
    <property type="match status" value="1"/>
</dbReference>
<dbReference type="Pfam" id="PF00722">
    <property type="entry name" value="Glyco_hydro_16"/>
    <property type="match status" value="1"/>
</dbReference>
<dbReference type="RefSeq" id="WP_377169650.1">
    <property type="nucleotide sequence ID" value="NZ_CBCSDW010000004.1"/>
</dbReference>
<dbReference type="PANTHER" id="PTHR10963:SF55">
    <property type="entry name" value="GLYCOSIDE HYDROLASE FAMILY 16 PROTEIN"/>
    <property type="match status" value="1"/>
</dbReference>
<dbReference type="GO" id="GO:0005975">
    <property type="term" value="P:carbohydrate metabolic process"/>
    <property type="evidence" value="ECO:0007669"/>
    <property type="project" value="InterPro"/>
</dbReference>
<reference evidence="3" key="1">
    <citation type="journal article" date="2014" name="Int. J. Syst. Evol. Microbiol.">
        <title>Complete genome sequence of Corynebacterium casei LMG S-19264T (=DSM 44701T), isolated from a smear-ripened cheese.</title>
        <authorList>
            <consortium name="US DOE Joint Genome Institute (JGI-PGF)"/>
            <person name="Walter F."/>
            <person name="Albersmeier A."/>
            <person name="Kalinowski J."/>
            <person name="Ruckert C."/>
        </authorList>
    </citation>
    <scope>NUCLEOTIDE SEQUENCE</scope>
    <source>
        <strain evidence="3">CCM 8711</strain>
    </source>
</reference>
<dbReference type="GO" id="GO:0004553">
    <property type="term" value="F:hydrolase activity, hydrolyzing O-glycosyl compounds"/>
    <property type="evidence" value="ECO:0007669"/>
    <property type="project" value="InterPro"/>
</dbReference>
<dbReference type="PANTHER" id="PTHR10963">
    <property type="entry name" value="GLYCOSYL HYDROLASE-RELATED"/>
    <property type="match status" value="1"/>
</dbReference>
<evidence type="ECO:0000256" key="1">
    <source>
        <dbReference type="ARBA" id="ARBA00006865"/>
    </source>
</evidence>
<reference evidence="3" key="2">
    <citation type="submission" date="2020-09" db="EMBL/GenBank/DDBJ databases">
        <authorList>
            <person name="Sun Q."/>
            <person name="Sedlacek I."/>
        </authorList>
    </citation>
    <scope>NUCLEOTIDE SEQUENCE</scope>
    <source>
        <strain evidence="3">CCM 8711</strain>
    </source>
</reference>
<gene>
    <name evidence="3" type="ORF">GCM10011425_12120</name>
</gene>
<dbReference type="SUPFAM" id="SSF49899">
    <property type="entry name" value="Concanavalin A-like lectins/glucanases"/>
    <property type="match status" value="1"/>
</dbReference>
<accession>A0A917N0M2</accession>
<dbReference type="PROSITE" id="PS51762">
    <property type="entry name" value="GH16_2"/>
    <property type="match status" value="1"/>
</dbReference>
<dbReference type="InterPro" id="IPR000757">
    <property type="entry name" value="Beta-glucanase-like"/>
</dbReference>
<evidence type="ECO:0000313" key="4">
    <source>
        <dbReference type="Proteomes" id="UP000662074"/>
    </source>
</evidence>
<proteinExistence type="inferred from homology"/>
<feature type="domain" description="GH16" evidence="2">
    <location>
        <begin position="60"/>
        <end position="305"/>
    </location>
</feature>
<evidence type="ECO:0000313" key="3">
    <source>
        <dbReference type="EMBL" id="GGI50000.1"/>
    </source>
</evidence>
<dbReference type="Proteomes" id="UP000662074">
    <property type="component" value="Unassembled WGS sequence"/>
</dbReference>
<protein>
    <recommendedName>
        <fullName evidence="2">GH16 domain-containing protein</fullName>
    </recommendedName>
</protein>
<organism evidence="3 4">
    <name type="scientific">Mucilaginibacter galii</name>
    <dbReference type="NCBI Taxonomy" id="2005073"/>
    <lineage>
        <taxon>Bacteria</taxon>
        <taxon>Pseudomonadati</taxon>
        <taxon>Bacteroidota</taxon>
        <taxon>Sphingobacteriia</taxon>
        <taxon>Sphingobacteriales</taxon>
        <taxon>Sphingobacteriaceae</taxon>
        <taxon>Mucilaginibacter</taxon>
    </lineage>
</organism>
<comment type="similarity">
    <text evidence="1">Belongs to the glycosyl hydrolase 16 family.</text>
</comment>
<sequence length="305" mass="33717">MKKNSYMALSKLRRTKMHTLLLGKLIVAGLLISCSGKEDLKPLPVDPGTPVVVAGPPTDKGWSFETTPVWADEFTTNGLPDAAKWGYDLGGSGWGNNELQNYTNSMNNASVNDGILTITARKENVGGNAYTSARLVTKGKGDFLYGRFEIKAKLPSGRGTWPAIWMLPTDFAYGSWPKSGEIDIMEHVGYDPTNVHITVHTDAYNGAIGTQKGDAKKIDDAFTAFHLYRVDWTPYAVRGYIDDQKIFEFVNDGKGYATWPFDKKFHLLLNLAVGGNWGGAQGVDETIFPKAMEVDYVRVYKMIEK</sequence>
<evidence type="ECO:0000259" key="2">
    <source>
        <dbReference type="PROSITE" id="PS51762"/>
    </source>
</evidence>
<dbReference type="AlphaFoldDB" id="A0A917N0M2"/>